<keyword evidence="2" id="KW-0689">Ribosomal protein</keyword>
<keyword evidence="1" id="KW-1133">Transmembrane helix</keyword>
<dbReference type="EMBL" id="JAUJYO010000015">
    <property type="protein sequence ID" value="KAK1296720.1"/>
    <property type="molecule type" value="Genomic_DNA"/>
</dbReference>
<comment type="caution">
    <text evidence="2">The sequence shown here is derived from an EMBL/GenBank/DDBJ whole genome shotgun (WGS) entry which is preliminary data.</text>
</comment>
<dbReference type="AlphaFoldDB" id="A0AAV9D6D2"/>
<keyword evidence="2" id="KW-0687">Ribonucleoprotein</keyword>
<accession>A0AAV9D6D2</accession>
<dbReference type="GO" id="GO:0005840">
    <property type="term" value="C:ribosome"/>
    <property type="evidence" value="ECO:0007669"/>
    <property type="project" value="UniProtKB-KW"/>
</dbReference>
<organism evidence="2 3">
    <name type="scientific">Acorus calamus</name>
    <name type="common">Sweet flag</name>
    <dbReference type="NCBI Taxonomy" id="4465"/>
    <lineage>
        <taxon>Eukaryota</taxon>
        <taxon>Viridiplantae</taxon>
        <taxon>Streptophyta</taxon>
        <taxon>Embryophyta</taxon>
        <taxon>Tracheophyta</taxon>
        <taxon>Spermatophyta</taxon>
        <taxon>Magnoliopsida</taxon>
        <taxon>Liliopsida</taxon>
        <taxon>Acoraceae</taxon>
        <taxon>Acorus</taxon>
    </lineage>
</organism>
<sequence>MPQSQSKEVSLMEKVGTQQNKELVIIQRGVHDHEGMCTLLKSSHLDIENDQPKPLLCFGCGIGWFLFIMGFIFPILWYFATILYFKNYHLKNPRERDGLAASAIAIRKMVYEDYGERKG</sequence>
<reference evidence="2" key="1">
    <citation type="journal article" date="2023" name="Nat. Commun.">
        <title>Diploid and tetraploid genomes of Acorus and the evolution of monocots.</title>
        <authorList>
            <person name="Ma L."/>
            <person name="Liu K.W."/>
            <person name="Li Z."/>
            <person name="Hsiao Y.Y."/>
            <person name="Qi Y."/>
            <person name="Fu T."/>
            <person name="Tang G.D."/>
            <person name="Zhang D."/>
            <person name="Sun W.H."/>
            <person name="Liu D.K."/>
            <person name="Li Y."/>
            <person name="Chen G.Z."/>
            <person name="Liu X.D."/>
            <person name="Liao X.Y."/>
            <person name="Jiang Y.T."/>
            <person name="Yu X."/>
            <person name="Hao Y."/>
            <person name="Huang J."/>
            <person name="Zhao X.W."/>
            <person name="Ke S."/>
            <person name="Chen Y.Y."/>
            <person name="Wu W.L."/>
            <person name="Hsu J.L."/>
            <person name="Lin Y.F."/>
            <person name="Huang M.D."/>
            <person name="Li C.Y."/>
            <person name="Huang L."/>
            <person name="Wang Z.W."/>
            <person name="Zhao X."/>
            <person name="Zhong W.Y."/>
            <person name="Peng D.H."/>
            <person name="Ahmad S."/>
            <person name="Lan S."/>
            <person name="Zhang J.S."/>
            <person name="Tsai W.C."/>
            <person name="Van de Peer Y."/>
            <person name="Liu Z.J."/>
        </authorList>
    </citation>
    <scope>NUCLEOTIDE SEQUENCE</scope>
    <source>
        <strain evidence="2">CP</strain>
    </source>
</reference>
<dbReference type="PANTHER" id="PTHR46666">
    <property type="entry name" value="60S RIBOSOMAL L18A-LIKE PROTEIN"/>
    <property type="match status" value="1"/>
</dbReference>
<protein>
    <submittedName>
        <fullName evidence="2">60S ribosomal protein L18a-1</fullName>
    </submittedName>
</protein>
<reference evidence="2" key="2">
    <citation type="submission" date="2023-06" db="EMBL/GenBank/DDBJ databases">
        <authorList>
            <person name="Ma L."/>
            <person name="Liu K.-W."/>
            <person name="Li Z."/>
            <person name="Hsiao Y.-Y."/>
            <person name="Qi Y."/>
            <person name="Fu T."/>
            <person name="Tang G."/>
            <person name="Zhang D."/>
            <person name="Sun W.-H."/>
            <person name="Liu D.-K."/>
            <person name="Li Y."/>
            <person name="Chen G.-Z."/>
            <person name="Liu X.-D."/>
            <person name="Liao X.-Y."/>
            <person name="Jiang Y.-T."/>
            <person name="Yu X."/>
            <person name="Hao Y."/>
            <person name="Huang J."/>
            <person name="Zhao X.-W."/>
            <person name="Ke S."/>
            <person name="Chen Y.-Y."/>
            <person name="Wu W.-L."/>
            <person name="Hsu J.-L."/>
            <person name="Lin Y.-F."/>
            <person name="Huang M.-D."/>
            <person name="Li C.-Y."/>
            <person name="Huang L."/>
            <person name="Wang Z.-W."/>
            <person name="Zhao X."/>
            <person name="Zhong W.-Y."/>
            <person name="Peng D.-H."/>
            <person name="Ahmad S."/>
            <person name="Lan S."/>
            <person name="Zhang J.-S."/>
            <person name="Tsai W.-C."/>
            <person name="Van De Peer Y."/>
            <person name="Liu Z.-J."/>
        </authorList>
    </citation>
    <scope>NUCLEOTIDE SEQUENCE</scope>
    <source>
        <strain evidence="2">CP</strain>
        <tissue evidence="2">Leaves</tissue>
    </source>
</reference>
<dbReference type="Proteomes" id="UP001180020">
    <property type="component" value="Unassembled WGS sequence"/>
</dbReference>
<keyword evidence="1" id="KW-0472">Membrane</keyword>
<evidence type="ECO:0000313" key="3">
    <source>
        <dbReference type="Proteomes" id="UP001180020"/>
    </source>
</evidence>
<evidence type="ECO:0000313" key="2">
    <source>
        <dbReference type="EMBL" id="KAK1296720.1"/>
    </source>
</evidence>
<proteinExistence type="predicted"/>
<keyword evidence="3" id="KW-1185">Reference proteome</keyword>
<feature type="transmembrane region" description="Helical" evidence="1">
    <location>
        <begin position="62"/>
        <end position="85"/>
    </location>
</feature>
<dbReference type="PANTHER" id="PTHR46666:SF2">
    <property type="entry name" value="60S RIBOSOMAL L18A-LIKE PROTEIN"/>
    <property type="match status" value="1"/>
</dbReference>
<name>A0AAV9D6D2_ACOCL</name>
<keyword evidence="1" id="KW-0812">Transmembrane</keyword>
<evidence type="ECO:0000256" key="1">
    <source>
        <dbReference type="SAM" id="Phobius"/>
    </source>
</evidence>
<gene>
    <name evidence="2" type="primary">RPL18AA</name>
    <name evidence="2" type="ORF">QJS10_CPB15g01985</name>
</gene>